<dbReference type="AlphaFoldDB" id="A0A9K3D280"/>
<accession>A0A9K3D280</accession>
<dbReference type="SUPFAM" id="SSF47769">
    <property type="entry name" value="SAM/Pointed domain"/>
    <property type="match status" value="1"/>
</dbReference>
<sequence>MDQDSQPVAKLWPVESWTKNDVCVWLNSVNMRKYSENFRKNDICGRSMMLLTEDDLRYMDVESLGDRKAMMYEIQRLDKWKGFLWRSEVVIPGTADKSVSLELLLSLSPSRMYALCTVRQVWLIWIY</sequence>
<dbReference type="SMART" id="SM00454">
    <property type="entry name" value="SAM"/>
    <property type="match status" value="1"/>
</dbReference>
<dbReference type="PROSITE" id="PS50105">
    <property type="entry name" value="SAM_DOMAIN"/>
    <property type="match status" value="1"/>
</dbReference>
<evidence type="ECO:0000313" key="3">
    <source>
        <dbReference type="Proteomes" id="UP000265618"/>
    </source>
</evidence>
<dbReference type="EMBL" id="BDIP01003373">
    <property type="protein sequence ID" value="GIQ87624.1"/>
    <property type="molecule type" value="Genomic_DNA"/>
</dbReference>
<dbReference type="OrthoDB" id="434324at2759"/>
<dbReference type="InterPro" id="IPR013761">
    <property type="entry name" value="SAM/pointed_sf"/>
</dbReference>
<keyword evidence="3" id="KW-1185">Reference proteome</keyword>
<feature type="domain" description="SAM" evidence="1">
    <location>
        <begin position="17"/>
        <end position="80"/>
    </location>
</feature>
<dbReference type="InterPro" id="IPR052268">
    <property type="entry name" value="SAM_domain-containing_protein"/>
</dbReference>
<dbReference type="InterPro" id="IPR001660">
    <property type="entry name" value="SAM"/>
</dbReference>
<protein>
    <recommendedName>
        <fullName evidence="1">SAM domain-containing protein</fullName>
    </recommendedName>
</protein>
<dbReference type="Proteomes" id="UP000265618">
    <property type="component" value="Unassembled WGS sequence"/>
</dbReference>
<dbReference type="PANTHER" id="PTHR20843">
    <property type="entry name" value="STERILE ALPHA MOTIF DOMAIN CONTAINING PROTEIN 10"/>
    <property type="match status" value="1"/>
</dbReference>
<gene>
    <name evidence="2" type="ORF">KIPB_009701</name>
</gene>
<dbReference type="GO" id="GO:0009898">
    <property type="term" value="C:cytoplasmic side of plasma membrane"/>
    <property type="evidence" value="ECO:0007669"/>
    <property type="project" value="TreeGrafter"/>
</dbReference>
<dbReference type="PANTHER" id="PTHR20843:SF0">
    <property type="entry name" value="PROTEIN AVEUGLE"/>
    <property type="match status" value="1"/>
</dbReference>
<reference evidence="2 3" key="1">
    <citation type="journal article" date="2018" name="PLoS ONE">
        <title>The draft genome of Kipferlia bialata reveals reductive genome evolution in fornicate parasites.</title>
        <authorList>
            <person name="Tanifuji G."/>
            <person name="Takabayashi S."/>
            <person name="Kume K."/>
            <person name="Takagi M."/>
            <person name="Nakayama T."/>
            <person name="Kamikawa R."/>
            <person name="Inagaki Y."/>
            <person name="Hashimoto T."/>
        </authorList>
    </citation>
    <scope>NUCLEOTIDE SEQUENCE [LARGE SCALE GENOMIC DNA]</scope>
    <source>
        <strain evidence="2">NY0173</strain>
    </source>
</reference>
<organism evidence="2 3">
    <name type="scientific">Kipferlia bialata</name>
    <dbReference type="NCBI Taxonomy" id="797122"/>
    <lineage>
        <taxon>Eukaryota</taxon>
        <taxon>Metamonada</taxon>
        <taxon>Carpediemonas-like organisms</taxon>
        <taxon>Kipferlia</taxon>
    </lineage>
</organism>
<evidence type="ECO:0000259" key="1">
    <source>
        <dbReference type="PROSITE" id="PS50105"/>
    </source>
</evidence>
<dbReference type="Gene3D" id="1.10.150.50">
    <property type="entry name" value="Transcription Factor, Ets-1"/>
    <property type="match status" value="1"/>
</dbReference>
<dbReference type="Pfam" id="PF00536">
    <property type="entry name" value="SAM_1"/>
    <property type="match status" value="1"/>
</dbReference>
<comment type="caution">
    <text evidence="2">The sequence shown here is derived from an EMBL/GenBank/DDBJ whole genome shotgun (WGS) entry which is preliminary data.</text>
</comment>
<evidence type="ECO:0000313" key="2">
    <source>
        <dbReference type="EMBL" id="GIQ87624.1"/>
    </source>
</evidence>
<proteinExistence type="predicted"/>
<dbReference type="CDD" id="cd09487">
    <property type="entry name" value="SAM_superfamily"/>
    <property type="match status" value="1"/>
</dbReference>
<dbReference type="GO" id="GO:0007169">
    <property type="term" value="P:cell surface receptor protein tyrosine kinase signaling pathway"/>
    <property type="evidence" value="ECO:0007669"/>
    <property type="project" value="TreeGrafter"/>
</dbReference>
<name>A0A9K3D280_9EUKA</name>